<name>A0ABY3MZ86_9GAMM</name>
<organism evidence="2 3">
    <name type="scientific">Colwellia echini</name>
    <dbReference type="NCBI Taxonomy" id="1982103"/>
    <lineage>
        <taxon>Bacteria</taxon>
        <taxon>Pseudomonadati</taxon>
        <taxon>Pseudomonadota</taxon>
        <taxon>Gammaproteobacteria</taxon>
        <taxon>Alteromonadales</taxon>
        <taxon>Colwelliaceae</taxon>
        <taxon>Colwellia</taxon>
    </lineage>
</organism>
<accession>A0ABY3MZ86</accession>
<dbReference type="EMBL" id="PJAI02000003">
    <property type="protein sequence ID" value="TYK66540.1"/>
    <property type="molecule type" value="Genomic_DNA"/>
</dbReference>
<dbReference type="Pfam" id="PF04280">
    <property type="entry name" value="Tim44"/>
    <property type="match status" value="1"/>
</dbReference>
<dbReference type="Proteomes" id="UP000815846">
    <property type="component" value="Unassembled WGS sequence"/>
</dbReference>
<sequence length="589" mass="67467">MLTLFIIILAVALSYVTYQQSSKKKNTNIHQTISRGVKKQNQNKQQIQYENIKALDHNFDEHKMVLRVENAFYLIKKAWSEHDMSSVRGFITDGIFQRYSIQFEIQKNHQRHRKLVDVAIHHCELVGIEADKFFETLHFKISSQARHITLNTNKTNSDKQPHKLPAFTYSVEYWTYIRLPGVKTRSQPGLLEGVCPNCGSTLLLNKFEQCQACDSLVTSGEYDWILAKITKEEEWRFQNAKRQVKGVAAFQVVDPSFNLPLIEDRVSVIFWRLQKAWLTQSSAPLRSVSATNYINHFEHNELHGFYFDNIELGLCEVSSVEFGDIPQVSSLSNTLECSKEHFDKVFILVKWKASKVTIDTGQTKPTGYYAHHLTLSRKPGALSNTKKGLHSLHCYCCGAPQSEKTIDYCQYCQTPFNQGELDWVLTDFSPHINRVLDLKGKYFSVEIGQNKITDKIFDPISLLSGLVLVLLADGQKHPKEQALLNEFVKNRRIPQQVLDEIIIAAENGELKMLTPDESLDAAAWLIKMIEMCLIDGEISAKEHELLVLFGKKFNILAIEIDIRIKETRSKLYLDAKLALAQDKNINTNL</sequence>
<proteinExistence type="predicted"/>
<dbReference type="RefSeq" id="WP_101344621.1">
    <property type="nucleotide sequence ID" value="NZ_PJAI02000003.1"/>
</dbReference>
<dbReference type="InterPro" id="IPR032710">
    <property type="entry name" value="NTF2-like_dom_sf"/>
</dbReference>
<dbReference type="CDD" id="cd07177">
    <property type="entry name" value="terB_like"/>
    <property type="match status" value="1"/>
</dbReference>
<comment type="caution">
    <text evidence="2">The sequence shown here is derived from an EMBL/GenBank/DDBJ whole genome shotgun (WGS) entry which is preliminary data.</text>
</comment>
<protein>
    <recommendedName>
        <fullName evidence="1">Tim44-like domain-containing protein</fullName>
    </recommendedName>
</protein>
<dbReference type="Gene3D" id="3.10.450.240">
    <property type="match status" value="1"/>
</dbReference>
<reference evidence="2 3" key="1">
    <citation type="submission" date="2019-08" db="EMBL/GenBank/DDBJ databases">
        <title>Microbe sample from Colwellia echini.</title>
        <authorList>
            <person name="Christiansen L."/>
            <person name="Pathiraja D."/>
            <person name="Schultz-Johansen M."/>
            <person name="Choi I.-G."/>
            <person name="Stougaard P."/>
        </authorList>
    </citation>
    <scope>NUCLEOTIDE SEQUENCE [LARGE SCALE GENOMIC DNA]</scope>
    <source>
        <strain evidence="2 3">A3</strain>
    </source>
</reference>
<dbReference type="InterPro" id="IPR007379">
    <property type="entry name" value="Tim44-like_dom"/>
</dbReference>
<evidence type="ECO:0000259" key="1">
    <source>
        <dbReference type="Pfam" id="PF04280"/>
    </source>
</evidence>
<feature type="domain" description="Tim44-like" evidence="1">
    <location>
        <begin position="49"/>
        <end position="152"/>
    </location>
</feature>
<evidence type="ECO:0000313" key="2">
    <source>
        <dbReference type="EMBL" id="TYK66540.1"/>
    </source>
</evidence>
<dbReference type="Gene3D" id="1.10.3680.10">
    <property type="entry name" value="TerB-like"/>
    <property type="match status" value="1"/>
</dbReference>
<gene>
    <name evidence="2" type="ORF">CWS31_004155</name>
</gene>
<dbReference type="SUPFAM" id="SSF54427">
    <property type="entry name" value="NTF2-like"/>
    <property type="match status" value="1"/>
</dbReference>
<evidence type="ECO:0000313" key="3">
    <source>
        <dbReference type="Proteomes" id="UP000815846"/>
    </source>
</evidence>
<dbReference type="InterPro" id="IPR029024">
    <property type="entry name" value="TerB-like"/>
</dbReference>
<keyword evidence="3" id="KW-1185">Reference proteome</keyword>
<dbReference type="SUPFAM" id="SSF158682">
    <property type="entry name" value="TerB-like"/>
    <property type="match status" value="1"/>
</dbReference>